<organism evidence="2 3">
    <name type="scientific">Hymenobacter cellulosilyticus</name>
    <dbReference type="NCBI Taxonomy" id="2932248"/>
    <lineage>
        <taxon>Bacteria</taxon>
        <taxon>Pseudomonadati</taxon>
        <taxon>Bacteroidota</taxon>
        <taxon>Cytophagia</taxon>
        <taxon>Cytophagales</taxon>
        <taxon>Hymenobacteraceae</taxon>
        <taxon>Hymenobacter</taxon>
    </lineage>
</organism>
<protein>
    <submittedName>
        <fullName evidence="2">GNAT family N-acetyltransferase</fullName>
        <ecNumber evidence="2">2.3.1.-</ecNumber>
    </submittedName>
</protein>
<reference evidence="2" key="1">
    <citation type="submission" date="2022-04" db="EMBL/GenBank/DDBJ databases">
        <title>Hymenobacter sp. isolated from the air.</title>
        <authorList>
            <person name="Won M."/>
            <person name="Lee C.-M."/>
            <person name="Woen H.-Y."/>
            <person name="Kwon S.-W."/>
        </authorList>
    </citation>
    <scope>NUCLEOTIDE SEQUENCE</scope>
    <source>
        <strain evidence="2">5116S-3</strain>
    </source>
</reference>
<dbReference type="SUPFAM" id="SSF55729">
    <property type="entry name" value="Acyl-CoA N-acyltransferases (Nat)"/>
    <property type="match status" value="1"/>
</dbReference>
<proteinExistence type="predicted"/>
<gene>
    <name evidence="2" type="ORF">MUN79_23085</name>
</gene>
<keyword evidence="3" id="KW-1185">Reference proteome</keyword>
<evidence type="ECO:0000313" key="2">
    <source>
        <dbReference type="EMBL" id="UOQ71472.1"/>
    </source>
</evidence>
<dbReference type="KEGG" id="hcu:MUN79_23085"/>
<dbReference type="InterPro" id="IPR016181">
    <property type="entry name" value="Acyl_CoA_acyltransferase"/>
</dbReference>
<dbReference type="EMBL" id="CP095046">
    <property type="protein sequence ID" value="UOQ71472.1"/>
    <property type="molecule type" value="Genomic_DNA"/>
</dbReference>
<feature type="domain" description="N-acetyltransferase" evidence="1">
    <location>
        <begin position="56"/>
        <end position="205"/>
    </location>
</feature>
<dbReference type="EC" id="2.3.1.-" evidence="2"/>
<dbReference type="PANTHER" id="PTHR42791">
    <property type="entry name" value="GNAT FAMILY ACETYLTRANSFERASE"/>
    <property type="match status" value="1"/>
</dbReference>
<dbReference type="PANTHER" id="PTHR42791:SF1">
    <property type="entry name" value="N-ACETYLTRANSFERASE DOMAIN-CONTAINING PROTEIN"/>
    <property type="match status" value="1"/>
</dbReference>
<dbReference type="Pfam" id="PF13508">
    <property type="entry name" value="Acetyltransf_7"/>
    <property type="match status" value="1"/>
</dbReference>
<name>A0A8T9Q3C1_9BACT</name>
<sequence>MPTLALPARRLEPADLVWATALLETCAADHPVLNHCCTAADARSQKVWLLKQLLRFGLRYGRVYANADANALAVWVGPNHPAATLYQLLRTGLLPAALWRLDWTGFQRLRHFLVATAWLRRHSAEAHSHYLLALAVQPGARGQGRGRRLLQASLSAMQATHAPCYLDVQRPAELGFFQQQGFRLAGQCPAGRGPQAPTNWGLVREGRA</sequence>
<dbReference type="InterPro" id="IPR000182">
    <property type="entry name" value="GNAT_dom"/>
</dbReference>
<evidence type="ECO:0000259" key="1">
    <source>
        <dbReference type="PROSITE" id="PS51186"/>
    </source>
</evidence>
<dbReference type="InterPro" id="IPR052523">
    <property type="entry name" value="Trichothecene_AcTrans"/>
</dbReference>
<dbReference type="AlphaFoldDB" id="A0A8T9Q3C1"/>
<dbReference type="Gene3D" id="3.40.630.30">
    <property type="match status" value="1"/>
</dbReference>
<dbReference type="RefSeq" id="WP_244674879.1">
    <property type="nucleotide sequence ID" value="NZ_CP095046.1"/>
</dbReference>
<accession>A0A8T9Q3C1</accession>
<keyword evidence="2" id="KW-0012">Acyltransferase</keyword>
<dbReference type="GO" id="GO:0016747">
    <property type="term" value="F:acyltransferase activity, transferring groups other than amino-acyl groups"/>
    <property type="evidence" value="ECO:0007669"/>
    <property type="project" value="InterPro"/>
</dbReference>
<dbReference type="PROSITE" id="PS51186">
    <property type="entry name" value="GNAT"/>
    <property type="match status" value="1"/>
</dbReference>
<keyword evidence="2" id="KW-0808">Transferase</keyword>
<dbReference type="Proteomes" id="UP000831796">
    <property type="component" value="Chromosome"/>
</dbReference>
<evidence type="ECO:0000313" key="3">
    <source>
        <dbReference type="Proteomes" id="UP000831796"/>
    </source>
</evidence>